<dbReference type="InterPro" id="IPR022291">
    <property type="entry name" value="Bacteriocin_synth_cyclodeHase"/>
</dbReference>
<evidence type="ECO:0000313" key="3">
    <source>
        <dbReference type="EMBL" id="MDT0419751.1"/>
    </source>
</evidence>
<dbReference type="InterPro" id="IPR000594">
    <property type="entry name" value="ThiF_NAD_FAD-bd"/>
</dbReference>
<dbReference type="EMBL" id="JAVRER010000115">
    <property type="protein sequence ID" value="MDT0419751.1"/>
    <property type="molecule type" value="Genomic_DNA"/>
</dbReference>
<dbReference type="InterPro" id="IPR035985">
    <property type="entry name" value="Ubiquitin-activating_enz"/>
</dbReference>
<gene>
    <name evidence="3" type="ORF">RM574_30200</name>
</gene>
<dbReference type="AlphaFoldDB" id="A0ABD5EE83"/>
<accession>A0ABD5EE83</accession>
<feature type="compositionally biased region" description="Low complexity" evidence="1">
    <location>
        <begin position="365"/>
        <end position="378"/>
    </location>
</feature>
<feature type="domain" description="THIF-type NAD/FAD binding fold" evidence="2">
    <location>
        <begin position="123"/>
        <end position="351"/>
    </location>
</feature>
<dbReference type="Pfam" id="PF00899">
    <property type="entry name" value="ThiF"/>
    <property type="match status" value="1"/>
</dbReference>
<reference evidence="4" key="1">
    <citation type="submission" date="2023-07" db="EMBL/GenBank/DDBJ databases">
        <title>30 novel species of actinomycetes from the DSMZ collection.</title>
        <authorList>
            <person name="Nouioui I."/>
        </authorList>
    </citation>
    <scope>NUCLEOTIDE SEQUENCE [LARGE SCALE GENOMIC DNA]</scope>
    <source>
        <strain evidence="4">DSM 41982</strain>
    </source>
</reference>
<protein>
    <submittedName>
        <fullName evidence="3">TOMM leader peptide-binding protein</fullName>
    </submittedName>
</protein>
<dbReference type="SUPFAM" id="SSF69572">
    <property type="entry name" value="Activating enzymes of the ubiquitin-like proteins"/>
    <property type="match status" value="1"/>
</dbReference>
<feature type="compositionally biased region" description="Polar residues" evidence="1">
    <location>
        <begin position="395"/>
        <end position="406"/>
    </location>
</feature>
<organism evidence="3 4">
    <name type="scientific">Streptomyces evansiae</name>
    <dbReference type="NCBI Taxonomy" id="3075535"/>
    <lineage>
        <taxon>Bacteria</taxon>
        <taxon>Bacillati</taxon>
        <taxon>Actinomycetota</taxon>
        <taxon>Actinomycetes</taxon>
        <taxon>Kitasatosporales</taxon>
        <taxon>Streptomycetaceae</taxon>
        <taxon>Streptomyces</taxon>
    </lineage>
</organism>
<evidence type="ECO:0000259" key="2">
    <source>
        <dbReference type="Pfam" id="PF00899"/>
    </source>
</evidence>
<feature type="region of interest" description="Disordered" evidence="1">
    <location>
        <begin position="360"/>
        <end position="406"/>
    </location>
</feature>
<comment type="caution">
    <text evidence="3">The sequence shown here is derived from an EMBL/GenBank/DDBJ whole genome shotgun (WGS) entry which is preliminary data.</text>
</comment>
<evidence type="ECO:0000256" key="1">
    <source>
        <dbReference type="SAM" id="MobiDB-lite"/>
    </source>
</evidence>
<name>A0ABD5EE83_9ACTN</name>
<dbReference type="RefSeq" id="WP_311677767.1">
    <property type="nucleotide sequence ID" value="NZ_JAVRER010000115.1"/>
</dbReference>
<dbReference type="Gene3D" id="3.40.50.720">
    <property type="entry name" value="NAD(P)-binding Rossmann-like Domain"/>
    <property type="match status" value="1"/>
</dbReference>
<dbReference type="Proteomes" id="UP001183607">
    <property type="component" value="Unassembled WGS sequence"/>
</dbReference>
<dbReference type="NCBIfam" id="TIGR03882">
    <property type="entry name" value="cyclo_dehyd_2"/>
    <property type="match status" value="1"/>
</dbReference>
<sequence>MRRAWRDLGTVQFGITRAHASVLGPLDPGSASLLRLLDGTRGLSLLYAEGARNGLSPADVNRLLDTLAGSGLLEDATGGGEAAREVRQDAELMDRLRPDLASLSLLDRCPAGAVEALAARTGARVLVRGAGRVGAAVAALLAAAGVGAVEVMDGGRVEPADVSPAGLPPNAVGTRRAEAARRLVSESAPGGRRRSRPEPVAGRLGEAPPPDLVVLAPRDAVSVHAPDPQLAEPLIAAGIPHLYAGVVETTGVVGPLVLPGRTACAGCLERHRVEREAGHARLLAQWRSGRTHRVEPLDLALATTVAALTASHALSLLDGHLPTTVGERWEASLPTLAWTRHHLPTHPHCPCGAGTADSWHPAPLATAPSTPRTSVTRPPVREPRQGPTPSVRVPGTNTRGAITQQR</sequence>
<proteinExistence type="predicted"/>
<evidence type="ECO:0000313" key="4">
    <source>
        <dbReference type="Proteomes" id="UP001183607"/>
    </source>
</evidence>
<feature type="region of interest" description="Disordered" evidence="1">
    <location>
        <begin position="182"/>
        <end position="209"/>
    </location>
</feature>